<reference evidence="2" key="1">
    <citation type="submission" date="2014-03" db="EMBL/GenBank/DDBJ databases">
        <title>Complete genome of Pseudomonas balearica DSM 6083T, a sewage water isolate from an enrichment with 2-methylnaphthalene.</title>
        <authorList>
            <person name="Salva-Serra F."/>
            <person name="Jaen-Luchoro D."/>
            <person name="Busquets A."/>
            <person name="Pena A."/>
            <person name="Gomila M."/>
            <person name="Bosch R."/>
            <person name="Nogales B."/>
            <person name="Garcia-Valdes E."/>
            <person name="Lalucat J."/>
            <person name="Bennasar A."/>
        </authorList>
    </citation>
    <scope>NUCLEOTIDE SEQUENCE [LARGE SCALE GENOMIC DNA]</scope>
    <source>
        <strain evidence="2">DSM 6083</strain>
    </source>
</reference>
<sequence>MRRLLALNLERSKPTAEWVAAPAGAVIGMTCSQLLVAGGEASSNGTQGWYAAGTHGKALRTEPVRN</sequence>
<evidence type="ECO:0000313" key="1">
    <source>
        <dbReference type="EMBL" id="AJE17405.1"/>
    </source>
</evidence>
<organism evidence="1 2">
    <name type="scientific">Stutzerimonas balearica DSM 6083</name>
    <dbReference type="NCBI Taxonomy" id="1123016"/>
    <lineage>
        <taxon>Bacteria</taxon>
        <taxon>Pseudomonadati</taxon>
        <taxon>Pseudomonadota</taxon>
        <taxon>Gammaproteobacteria</taxon>
        <taxon>Pseudomonadales</taxon>
        <taxon>Pseudomonadaceae</taxon>
        <taxon>Stutzerimonas</taxon>
    </lineage>
</organism>
<accession>A0A8D4C5F7</accession>
<proteinExistence type="predicted"/>
<protein>
    <submittedName>
        <fullName evidence="1">Uncharacterized protein</fullName>
    </submittedName>
</protein>
<reference evidence="1 2" key="2">
    <citation type="journal article" name="Genome Announc.">
        <title>Complete Genome Sequence of Pseudomonas balearica DSM 6083T.</title>
        <authorList>
            <person name="Bennasar-Figueras A."/>
            <person name="Salva-Serra F."/>
            <person name="Jaen-Luchoro D."/>
            <person name="Segui C."/>
            <person name="Aliaga F."/>
            <person name="Busquets A."/>
            <person name="Gomila M."/>
            <person name="Moore E.R."/>
            <person name="Lalucat J."/>
        </authorList>
    </citation>
    <scope>NUCLEOTIDE SEQUENCE [LARGE SCALE GENOMIC DNA]</scope>
    <source>
        <strain evidence="2">DSM 6083</strain>
    </source>
</reference>
<gene>
    <name evidence="1" type="ORF">CL52_16735</name>
</gene>
<name>A0A8D4C5F7_9GAMM</name>
<dbReference type="AlphaFoldDB" id="A0A8D4C5F7"/>
<dbReference type="KEGG" id="pbm:CL52_16735"/>
<dbReference type="EMBL" id="CP007511">
    <property type="protein sequence ID" value="AJE17405.1"/>
    <property type="molecule type" value="Genomic_DNA"/>
</dbReference>
<evidence type="ECO:0000313" key="2">
    <source>
        <dbReference type="Proteomes" id="UP000031271"/>
    </source>
</evidence>
<dbReference type="Proteomes" id="UP000031271">
    <property type="component" value="Chromosome"/>
</dbReference>